<dbReference type="CDD" id="cd12245">
    <property type="entry name" value="RRM_scw1_like"/>
    <property type="match status" value="1"/>
</dbReference>
<organism evidence="5 6">
    <name type="scientific">Candida glabrata</name>
    <name type="common">Yeast</name>
    <name type="synonym">Torulopsis glabrata</name>
    <dbReference type="NCBI Taxonomy" id="5478"/>
    <lineage>
        <taxon>Eukaryota</taxon>
        <taxon>Fungi</taxon>
        <taxon>Dikarya</taxon>
        <taxon>Ascomycota</taxon>
        <taxon>Saccharomycotina</taxon>
        <taxon>Saccharomycetes</taxon>
        <taxon>Saccharomycetales</taxon>
        <taxon>Saccharomycetaceae</taxon>
        <taxon>Nakaseomyces</taxon>
    </lineage>
</organism>
<dbReference type="PANTHER" id="PTHR10501">
    <property type="entry name" value="U1 SMALL NUCLEAR RIBONUCLEOPROTEIN A/U2 SMALL NUCLEAR RIBONUCLEOPROTEIN B"/>
    <property type="match status" value="1"/>
</dbReference>
<dbReference type="VEuPathDB" id="FungiDB:GWK60_G05203"/>
<reference evidence="5 6" key="1">
    <citation type="submission" date="2015-10" db="EMBL/GenBank/DDBJ databases">
        <title>Draft genomes sequences of Candida glabrata isolates 1A, 1B, 2A, 2B, 3A and 3B.</title>
        <authorList>
            <person name="Haavelsrud O.E."/>
            <person name="Gaustad P."/>
        </authorList>
    </citation>
    <scope>NUCLEOTIDE SEQUENCE [LARGE SCALE GENOMIC DNA]</scope>
    <source>
        <strain evidence="5">910700640</strain>
    </source>
</reference>
<comment type="caution">
    <text evidence="5">The sequence shown here is derived from an EMBL/GenBank/DDBJ whole genome shotgun (WGS) entry which is preliminary data.</text>
</comment>
<dbReference type="AlphaFoldDB" id="A0A0W0C6E2"/>
<evidence type="ECO:0000256" key="2">
    <source>
        <dbReference type="ARBA" id="ARBA00022884"/>
    </source>
</evidence>
<sequence length="671" mass="72219">METTSRNSSTDSQNHDTNVNVAIPFAPNFATSASQQKGSQQTSPFAITSMLHDLSIAAPGVTSGPTSDISTNKNSGSLVDSLLADIGHGPYLLKIGQIPEDLTERESHLIFSLADGIESVRLVDDKDGKEVEKEHKSNVSEPGKRIEATMKNLRLLAQYATILSRKDTLFGPQQSKKCTIEAIDQESNKSIDLELLKQVFEAHKSMHPEHKNESIGQRHSRFSFNDPFSSEGVNSSLVFQTNQSNQSSNPATQLSGISENPVPIESTIHQSNRANSFLVRENNDINESIWNDNGINNSLNGLVASSQPQTPSVDWTGQNDRKKSAAFYFPNNPSQANVMPAPTGAKQTQVGLASQLPSGELGQQMQINTNMGMPNASQPFASSTSLSSFNVVPQLHGDGQSFVNPITASDLNIGVHDGSRFTPFNPVGQTPTLSMQNNQVTTENAQLPLMQGNTAHKMGPSRITPQRNALSSNMIPKVGNVNSSNMGMTSEAQFNKQSGLNSTASSTSNIANIPGSNNISQADLSLLARIPPPANPADQNPPCNTLYVGNLPSDATEQELRQLFSNQFGFRRLSFRNKNANGTGHGHGPMCFVEFDDVSCATRALVELYGSQLPRATVNTKGGIRLSFSKNPLGVRGPTNRRNTNTSSTNVSSNNLGSTQGQNSGIVYNKP</sequence>
<feature type="compositionally biased region" description="Polar residues" evidence="4">
    <location>
        <begin position="656"/>
        <end position="671"/>
    </location>
</feature>
<keyword evidence="1" id="KW-0597">Phosphoprotein</keyword>
<dbReference type="InterPro" id="IPR035979">
    <property type="entry name" value="RBD_domain_sf"/>
</dbReference>
<dbReference type="Gene3D" id="3.30.70.330">
    <property type="match status" value="1"/>
</dbReference>
<dbReference type="Pfam" id="PF00076">
    <property type="entry name" value="RRM_1"/>
    <property type="match status" value="1"/>
</dbReference>
<dbReference type="GO" id="GO:0003723">
    <property type="term" value="F:RNA binding"/>
    <property type="evidence" value="ECO:0007669"/>
    <property type="project" value="UniProtKB-UniRule"/>
</dbReference>
<dbReference type="VEuPathDB" id="FungiDB:B1J91_G05401g"/>
<dbReference type="Proteomes" id="UP000054886">
    <property type="component" value="Unassembled WGS sequence"/>
</dbReference>
<evidence type="ECO:0000256" key="1">
    <source>
        <dbReference type="ARBA" id="ARBA00022553"/>
    </source>
</evidence>
<keyword evidence="2 3" id="KW-0694">RNA-binding</keyword>
<dbReference type="SUPFAM" id="SSF54928">
    <property type="entry name" value="RNA-binding domain, RBD"/>
    <property type="match status" value="1"/>
</dbReference>
<dbReference type="SMART" id="SM00360">
    <property type="entry name" value="RRM"/>
    <property type="match status" value="1"/>
</dbReference>
<dbReference type="InterPro" id="IPR000504">
    <property type="entry name" value="RRM_dom"/>
</dbReference>
<dbReference type="VEuPathDB" id="FungiDB:CAGL0G05401g"/>
<evidence type="ECO:0000256" key="4">
    <source>
        <dbReference type="SAM" id="MobiDB-lite"/>
    </source>
</evidence>
<dbReference type="VEuPathDB" id="FungiDB:GVI51_G05225"/>
<dbReference type="InterPro" id="IPR012677">
    <property type="entry name" value="Nucleotide-bd_a/b_plait_sf"/>
</dbReference>
<gene>
    <name evidence="5" type="ORF">AO440_001707</name>
</gene>
<dbReference type="GO" id="GO:0008361">
    <property type="term" value="P:regulation of cell size"/>
    <property type="evidence" value="ECO:0007669"/>
    <property type="project" value="UniProtKB-ARBA"/>
</dbReference>
<dbReference type="GO" id="GO:0061157">
    <property type="term" value="P:mRNA destabilization"/>
    <property type="evidence" value="ECO:0007669"/>
    <property type="project" value="UniProtKB-ARBA"/>
</dbReference>
<evidence type="ECO:0000256" key="3">
    <source>
        <dbReference type="PROSITE-ProRule" id="PRU00176"/>
    </source>
</evidence>
<dbReference type="PROSITE" id="PS50102">
    <property type="entry name" value="RRM"/>
    <property type="match status" value="1"/>
</dbReference>
<proteinExistence type="predicted"/>
<feature type="region of interest" description="Disordered" evidence="4">
    <location>
        <begin position="625"/>
        <end position="671"/>
    </location>
</feature>
<protein>
    <submittedName>
        <fullName evidence="5">Protein WHI3</fullName>
    </submittedName>
</protein>
<evidence type="ECO:0000313" key="6">
    <source>
        <dbReference type="Proteomes" id="UP000054886"/>
    </source>
</evidence>
<dbReference type="EMBL" id="LLZZ01000107">
    <property type="protein sequence ID" value="KTB07627.1"/>
    <property type="molecule type" value="Genomic_DNA"/>
</dbReference>
<dbReference type="FunFam" id="3.30.70.330:FF:000089">
    <property type="entry name" value="RNA binding protein"/>
    <property type="match status" value="1"/>
</dbReference>
<name>A0A0W0C6E2_CANGB</name>
<feature type="compositionally biased region" description="Low complexity" evidence="4">
    <location>
        <begin position="640"/>
        <end position="655"/>
    </location>
</feature>
<accession>A0A0W0C6E2</accession>
<evidence type="ECO:0000313" key="5">
    <source>
        <dbReference type="EMBL" id="KTB07627.1"/>
    </source>
</evidence>